<keyword evidence="7" id="KW-0677">Repeat</keyword>
<keyword evidence="5 10" id="KW-0032">Aminotransferase</keyword>
<dbReference type="GO" id="GO:0003977">
    <property type="term" value="F:UDP-N-acetylglucosamine diphosphorylase activity"/>
    <property type="evidence" value="ECO:0007669"/>
    <property type="project" value="InterPro"/>
</dbReference>
<evidence type="ECO:0000256" key="8">
    <source>
        <dbReference type="ARBA" id="ARBA00022962"/>
    </source>
</evidence>
<dbReference type="UniPathway" id="UPA00113">
    <property type="reaction ID" value="UER00528"/>
</dbReference>
<dbReference type="Pfam" id="PF25087">
    <property type="entry name" value="GMPPB_C"/>
    <property type="match status" value="1"/>
</dbReference>
<dbReference type="PANTHER" id="PTHR10937">
    <property type="entry name" value="GLUCOSAMINE--FRUCTOSE-6-PHOSPHATE AMINOTRANSFERASE, ISOMERIZING"/>
    <property type="match status" value="1"/>
</dbReference>
<dbReference type="HAMAP" id="MF_01631">
    <property type="entry name" value="GlmU"/>
    <property type="match status" value="1"/>
</dbReference>
<sequence length="860" mass="97065">MLKTETVIIILAAGKGSRMKSNYPKVLHRLGGKTILEYVLNTAKSIKPKKIILVCTDNIKKILSKTQNISVEWVIQKQQKGTGNAIIIASKNFSDNENIIILYGDMPFISKESIKKLQESKKKSNLSLLTSNIKKPEGYGRVFRKKGKVIKIIEDKCANNKEKLIKEVYSGTFIANGKDLKRWLLKINQNNINQEFYATDIVYLAYLEGKTITTVKPLNQKEILGINNQLQLSILEKIIQQEITKNLMIAGITLKNPYHFNLRGTLKHGKNIEIDTGVILEGNVILGNDVKIGAGSIIRNSFINHQSQIKEYTIIENVKIGKNCIIGPFCHLRNYTILNNETHIGNFVEIKDSIIGKKSKIKHLSYIGNSEIGSQVNIGAGSITCNYDGFKKSKTIIGDNVFIGSNTELIAPIQISDNTTIAAGTTYITQKNKNIKKTGFIYMCGIVAAVTQRNIINFLLENIKRLEYRGYDSSGLAIINKNNNFSRVRCVGKVNELIEKTKKKKLFGTIGLAHTRWATHGKVSEKNTHPHISSHIAIVHNGIIENSFQLRSLLTKQGYIFYSETDTEVIVHLLHWEQKKTGKSLLEVMRNSLMKLQGNYSMVVMDSHNPSKLIAVCSGCPLIIGLGTKENFIASDQIALLNITKRFIYLKEGDIAIVKRENIKIFNKDNSIIKRKIIKSDVKYESVKKGKYKHYMEKEIYEQPKSIRNTLKNRLKNNTKLGLKEINIFLHLEHIQIVACGTSYHAAMVSKHWFESIANIPCDVEVASEFSSQSDNYLLTKAGVEIGVASTKSFTTQLTVLLMLVAKIVSIKKKENDIEKKIVKILTILPYRIEEILKKNKEIQNIAKKLYNKKNILFLG</sequence>
<dbReference type="GO" id="GO:0006487">
    <property type="term" value="P:protein N-linked glycosylation"/>
    <property type="evidence" value="ECO:0007669"/>
    <property type="project" value="TreeGrafter"/>
</dbReference>
<evidence type="ECO:0000256" key="4">
    <source>
        <dbReference type="ARBA" id="ARBA00016090"/>
    </source>
</evidence>
<feature type="domain" description="Glutamine amidotransferase type-2" evidence="9">
    <location>
        <begin position="444"/>
        <end position="661"/>
    </location>
</feature>
<dbReference type="Proteomes" id="UP000478052">
    <property type="component" value="Unassembled WGS sequence"/>
</dbReference>
<dbReference type="InterPro" id="IPR001347">
    <property type="entry name" value="SIS_dom"/>
</dbReference>
<evidence type="ECO:0000256" key="6">
    <source>
        <dbReference type="ARBA" id="ARBA00022679"/>
    </source>
</evidence>
<comment type="pathway">
    <text evidence="2">Nucleotide-sugar biosynthesis; UDP-N-acetyl-alpha-D-glucosamine biosynthesis; alpha-D-glucosamine 6-phosphate from D-fructose 6-phosphate: step 1/1.</text>
</comment>
<dbReference type="Pfam" id="PF14602">
    <property type="entry name" value="Hexapep_2"/>
    <property type="match status" value="1"/>
</dbReference>
<dbReference type="FunFam" id="3.60.20.10:FF:000006">
    <property type="entry name" value="Glutamine--fructose-6-phosphate aminotransferase [isomerizing]"/>
    <property type="match status" value="1"/>
</dbReference>
<keyword evidence="8" id="KW-0315">Glutamine amidotransferase</keyword>
<dbReference type="SUPFAM" id="SSF53697">
    <property type="entry name" value="SIS domain"/>
    <property type="match status" value="1"/>
</dbReference>
<dbReference type="SUPFAM" id="SSF53448">
    <property type="entry name" value="Nucleotide-diphospho-sugar transferases"/>
    <property type="match status" value="1"/>
</dbReference>
<dbReference type="GO" id="GO:0019134">
    <property type="term" value="F:glucosamine-1-phosphate N-acetyltransferase activity"/>
    <property type="evidence" value="ECO:0007669"/>
    <property type="project" value="InterPro"/>
</dbReference>
<dbReference type="InterPro" id="IPR017932">
    <property type="entry name" value="GATase_2_dom"/>
</dbReference>
<dbReference type="InterPro" id="IPR029044">
    <property type="entry name" value="Nucleotide-diphossugar_trans"/>
</dbReference>
<dbReference type="GO" id="GO:0006048">
    <property type="term" value="P:UDP-N-acetylglucosamine biosynthetic process"/>
    <property type="evidence" value="ECO:0007669"/>
    <property type="project" value="UniProtKB-UniPathway"/>
</dbReference>
<evidence type="ECO:0000256" key="3">
    <source>
        <dbReference type="ARBA" id="ARBA00012916"/>
    </source>
</evidence>
<dbReference type="Gene3D" id="3.90.550.10">
    <property type="entry name" value="Spore Coat Polysaccharide Biosynthesis Protein SpsA, Chain A"/>
    <property type="match status" value="1"/>
</dbReference>
<name>A0A6G0WUU8_APHCR</name>
<dbReference type="Gene3D" id="3.40.50.10490">
    <property type="entry name" value="Glucose-6-phosphate isomerase like protein, domain 1"/>
    <property type="match status" value="3"/>
</dbReference>
<keyword evidence="11" id="KW-1185">Reference proteome</keyword>
<dbReference type="EC" id="2.6.1.16" evidence="3"/>
<keyword evidence="6 10" id="KW-0808">Transferase</keyword>
<dbReference type="Gene3D" id="2.160.10.10">
    <property type="entry name" value="Hexapeptide repeat proteins"/>
    <property type="match status" value="1"/>
</dbReference>
<dbReference type="InterPro" id="IPR046348">
    <property type="entry name" value="SIS_dom_sf"/>
</dbReference>
<dbReference type="Pfam" id="PF01380">
    <property type="entry name" value="SIS"/>
    <property type="match status" value="1"/>
</dbReference>
<dbReference type="GO" id="GO:0000902">
    <property type="term" value="P:cell morphogenesis"/>
    <property type="evidence" value="ECO:0007669"/>
    <property type="project" value="InterPro"/>
</dbReference>
<dbReference type="OrthoDB" id="15235at2759"/>
<protein>
    <recommendedName>
        <fullName evidence="4">Glutamine--fructose-6-phosphate aminotransferase [isomerizing]</fullName>
        <ecNumber evidence="3">2.6.1.16</ecNumber>
    </recommendedName>
</protein>
<dbReference type="InterPro" id="IPR001451">
    <property type="entry name" value="Hexapep"/>
</dbReference>
<evidence type="ECO:0000256" key="2">
    <source>
        <dbReference type="ARBA" id="ARBA00004775"/>
    </source>
</evidence>
<proteinExistence type="inferred from homology"/>
<comment type="catalytic activity">
    <reaction evidence="1">
        <text>D-fructose 6-phosphate + L-glutamine = D-glucosamine 6-phosphate + L-glutamate</text>
        <dbReference type="Rhea" id="RHEA:13237"/>
        <dbReference type="ChEBI" id="CHEBI:29985"/>
        <dbReference type="ChEBI" id="CHEBI:58359"/>
        <dbReference type="ChEBI" id="CHEBI:58725"/>
        <dbReference type="ChEBI" id="CHEBI:61527"/>
        <dbReference type="EC" id="2.6.1.16"/>
    </reaction>
</comment>
<comment type="caution">
    <text evidence="10">The sequence shown here is derived from an EMBL/GenBank/DDBJ whole genome shotgun (WGS) entry which is preliminary data.</text>
</comment>
<evidence type="ECO:0000256" key="5">
    <source>
        <dbReference type="ARBA" id="ARBA00022576"/>
    </source>
</evidence>
<dbReference type="CDD" id="cd00714">
    <property type="entry name" value="GFAT"/>
    <property type="match status" value="1"/>
</dbReference>
<feature type="non-terminal residue" evidence="10">
    <location>
        <position position="860"/>
    </location>
</feature>
<dbReference type="InterPro" id="IPR047084">
    <property type="entry name" value="GFAT_N"/>
</dbReference>
<dbReference type="InterPro" id="IPR025877">
    <property type="entry name" value="MobA-like_NTP_Trfase"/>
</dbReference>
<reference evidence="10 11" key="1">
    <citation type="submission" date="2019-08" db="EMBL/GenBank/DDBJ databases">
        <title>Whole genome of Aphis craccivora.</title>
        <authorList>
            <person name="Voronova N.V."/>
            <person name="Shulinski R.S."/>
            <person name="Bandarenka Y.V."/>
            <person name="Zhorov D.G."/>
            <person name="Warner D."/>
        </authorList>
    </citation>
    <scope>NUCLEOTIDE SEQUENCE [LARGE SCALE GENOMIC DNA]</scope>
    <source>
        <strain evidence="10">180601</strain>
        <tissue evidence="10">Whole Body</tissue>
    </source>
</reference>
<dbReference type="NCBIfam" id="TIGR01173">
    <property type="entry name" value="glmU"/>
    <property type="match status" value="1"/>
</dbReference>
<dbReference type="InterPro" id="IPR056729">
    <property type="entry name" value="GMPPB_C"/>
</dbReference>
<organism evidence="10 11">
    <name type="scientific">Aphis craccivora</name>
    <name type="common">Cowpea aphid</name>
    <dbReference type="NCBI Taxonomy" id="307492"/>
    <lineage>
        <taxon>Eukaryota</taxon>
        <taxon>Metazoa</taxon>
        <taxon>Ecdysozoa</taxon>
        <taxon>Arthropoda</taxon>
        <taxon>Hexapoda</taxon>
        <taxon>Insecta</taxon>
        <taxon>Pterygota</taxon>
        <taxon>Neoptera</taxon>
        <taxon>Paraneoptera</taxon>
        <taxon>Hemiptera</taxon>
        <taxon>Sternorrhyncha</taxon>
        <taxon>Aphidomorpha</taxon>
        <taxon>Aphidoidea</taxon>
        <taxon>Aphididae</taxon>
        <taxon>Aphidini</taxon>
        <taxon>Aphis</taxon>
        <taxon>Aphis</taxon>
    </lineage>
</organism>
<evidence type="ECO:0000313" key="11">
    <source>
        <dbReference type="Proteomes" id="UP000478052"/>
    </source>
</evidence>
<dbReference type="PROSITE" id="PS51278">
    <property type="entry name" value="GATASE_TYPE_2"/>
    <property type="match status" value="1"/>
</dbReference>
<dbReference type="InterPro" id="IPR005855">
    <property type="entry name" value="GFAT"/>
</dbReference>
<dbReference type="InterPro" id="IPR038009">
    <property type="entry name" value="GlmU_C_LbH"/>
</dbReference>
<evidence type="ECO:0000313" key="10">
    <source>
        <dbReference type="EMBL" id="KAF0731290.1"/>
    </source>
</evidence>
<dbReference type="InterPro" id="IPR011004">
    <property type="entry name" value="Trimer_LpxA-like_sf"/>
</dbReference>
<accession>A0A6G0WUU8</accession>
<dbReference type="Pfam" id="PF13522">
    <property type="entry name" value="GATase_6"/>
    <property type="match status" value="1"/>
</dbReference>
<dbReference type="SUPFAM" id="SSF51161">
    <property type="entry name" value="Trimeric LpxA-like enzymes"/>
    <property type="match status" value="1"/>
</dbReference>
<evidence type="ECO:0000256" key="1">
    <source>
        <dbReference type="ARBA" id="ARBA00001031"/>
    </source>
</evidence>
<dbReference type="NCBIfam" id="TIGR01135">
    <property type="entry name" value="glmS"/>
    <property type="match status" value="1"/>
</dbReference>
<dbReference type="AlphaFoldDB" id="A0A6G0WUU8"/>
<dbReference type="CDD" id="cd05008">
    <property type="entry name" value="SIS_GlmS_GlmD_1"/>
    <property type="match status" value="1"/>
</dbReference>
<dbReference type="GO" id="GO:0005829">
    <property type="term" value="C:cytosol"/>
    <property type="evidence" value="ECO:0007669"/>
    <property type="project" value="TreeGrafter"/>
</dbReference>
<dbReference type="GO" id="GO:0097367">
    <property type="term" value="F:carbohydrate derivative binding"/>
    <property type="evidence" value="ECO:0007669"/>
    <property type="project" value="InterPro"/>
</dbReference>
<gene>
    <name evidence="10" type="ORF">FWK35_00026916</name>
</gene>
<dbReference type="Gene3D" id="3.60.20.10">
    <property type="entry name" value="Glutamine Phosphoribosylpyrophosphate, subunit 1, domain 1"/>
    <property type="match status" value="1"/>
</dbReference>
<dbReference type="GO" id="GO:0004360">
    <property type="term" value="F:glutamine-fructose-6-phosphate transaminase (isomerizing) activity"/>
    <property type="evidence" value="ECO:0007669"/>
    <property type="project" value="UniProtKB-EC"/>
</dbReference>
<dbReference type="Pfam" id="PF12804">
    <property type="entry name" value="NTP_transf_3"/>
    <property type="match status" value="1"/>
</dbReference>
<dbReference type="EMBL" id="VUJU01008406">
    <property type="protein sequence ID" value="KAF0731290.1"/>
    <property type="molecule type" value="Genomic_DNA"/>
</dbReference>
<dbReference type="NCBIfam" id="NF001484">
    <property type="entry name" value="PRK00331.1"/>
    <property type="match status" value="1"/>
</dbReference>
<dbReference type="PANTHER" id="PTHR10937:SF0">
    <property type="entry name" value="GLUTAMINE--FRUCTOSE-6-PHOSPHATE TRANSAMINASE (ISOMERIZING)"/>
    <property type="match status" value="1"/>
</dbReference>
<dbReference type="CDD" id="cd02540">
    <property type="entry name" value="GT2_GlmU_N_bac"/>
    <property type="match status" value="1"/>
</dbReference>
<dbReference type="InterPro" id="IPR005882">
    <property type="entry name" value="Bifunctional_GlmU"/>
</dbReference>
<dbReference type="GO" id="GO:0006002">
    <property type="term" value="P:fructose 6-phosphate metabolic process"/>
    <property type="evidence" value="ECO:0007669"/>
    <property type="project" value="TreeGrafter"/>
</dbReference>
<dbReference type="GO" id="GO:0000287">
    <property type="term" value="F:magnesium ion binding"/>
    <property type="evidence" value="ECO:0007669"/>
    <property type="project" value="InterPro"/>
</dbReference>
<evidence type="ECO:0000256" key="7">
    <source>
        <dbReference type="ARBA" id="ARBA00022737"/>
    </source>
</evidence>
<evidence type="ECO:0000259" key="9">
    <source>
        <dbReference type="PROSITE" id="PS51278"/>
    </source>
</evidence>
<dbReference type="InterPro" id="IPR035466">
    <property type="entry name" value="GlmS/AgaS_SIS"/>
</dbReference>
<dbReference type="SUPFAM" id="SSF56235">
    <property type="entry name" value="N-terminal nucleophile aminohydrolases (Ntn hydrolases)"/>
    <property type="match status" value="1"/>
</dbReference>
<dbReference type="CDD" id="cd03353">
    <property type="entry name" value="LbH_GlmU_C"/>
    <property type="match status" value="1"/>
</dbReference>
<dbReference type="InterPro" id="IPR029055">
    <property type="entry name" value="Ntn_hydrolases_N"/>
</dbReference>